<protein>
    <submittedName>
        <fullName evidence="5">Transcriptional regulator, ArsR family</fullName>
    </submittedName>
</protein>
<evidence type="ECO:0000313" key="5">
    <source>
        <dbReference type="EMBL" id="SDU79941.1"/>
    </source>
</evidence>
<sequence length="102" mass="11085">MDANKTATEIAEGSALFGALADPIRLDIFHRLSAGGKCVCNLQTAPPIPDNLLSYHLRILRDAGLVVSERRGRRVFYQLAPGILDRLHNCLPMSAPTTDQSA</sequence>
<dbReference type="GO" id="GO:0003677">
    <property type="term" value="F:DNA binding"/>
    <property type="evidence" value="ECO:0007669"/>
    <property type="project" value="UniProtKB-KW"/>
</dbReference>
<dbReference type="CDD" id="cd00090">
    <property type="entry name" value="HTH_ARSR"/>
    <property type="match status" value="1"/>
</dbReference>
<evidence type="ECO:0000256" key="3">
    <source>
        <dbReference type="ARBA" id="ARBA00023163"/>
    </source>
</evidence>
<dbReference type="AlphaFoldDB" id="A0A1H2LH85"/>
<keyword evidence="1" id="KW-0805">Transcription regulation</keyword>
<dbReference type="PRINTS" id="PR00778">
    <property type="entry name" value="HTHARSR"/>
</dbReference>
<dbReference type="GO" id="GO:0003700">
    <property type="term" value="F:DNA-binding transcription factor activity"/>
    <property type="evidence" value="ECO:0007669"/>
    <property type="project" value="InterPro"/>
</dbReference>
<dbReference type="InterPro" id="IPR001845">
    <property type="entry name" value="HTH_ArsR_DNA-bd_dom"/>
</dbReference>
<dbReference type="Pfam" id="PF12840">
    <property type="entry name" value="HTH_20"/>
    <property type="match status" value="1"/>
</dbReference>
<keyword evidence="3" id="KW-0804">Transcription</keyword>
<proteinExistence type="predicted"/>
<dbReference type="InterPro" id="IPR036388">
    <property type="entry name" value="WH-like_DNA-bd_sf"/>
</dbReference>
<evidence type="ECO:0000256" key="1">
    <source>
        <dbReference type="ARBA" id="ARBA00023015"/>
    </source>
</evidence>
<dbReference type="OrthoDB" id="3268605at2"/>
<organism evidence="5 6">
    <name type="scientific">Arcanobacterium phocae</name>
    <dbReference type="NCBI Taxonomy" id="131112"/>
    <lineage>
        <taxon>Bacteria</taxon>
        <taxon>Bacillati</taxon>
        <taxon>Actinomycetota</taxon>
        <taxon>Actinomycetes</taxon>
        <taxon>Actinomycetales</taxon>
        <taxon>Actinomycetaceae</taxon>
        <taxon>Arcanobacterium</taxon>
    </lineage>
</organism>
<feature type="domain" description="HTH arsR-type" evidence="4">
    <location>
        <begin position="5"/>
        <end position="99"/>
    </location>
</feature>
<dbReference type="InterPro" id="IPR051081">
    <property type="entry name" value="HTH_MetalResp_TranReg"/>
</dbReference>
<evidence type="ECO:0000259" key="4">
    <source>
        <dbReference type="PROSITE" id="PS50987"/>
    </source>
</evidence>
<dbReference type="EMBL" id="LT629804">
    <property type="protein sequence ID" value="SDU79941.1"/>
    <property type="molecule type" value="Genomic_DNA"/>
</dbReference>
<evidence type="ECO:0000313" key="6">
    <source>
        <dbReference type="Proteomes" id="UP000214355"/>
    </source>
</evidence>
<keyword evidence="6" id="KW-1185">Reference proteome</keyword>
<dbReference type="RefSeq" id="WP_091280688.1">
    <property type="nucleotide sequence ID" value="NZ_JABAPH010000011.1"/>
</dbReference>
<keyword evidence="2" id="KW-0238">DNA-binding</keyword>
<accession>A0A1H2LH85</accession>
<dbReference type="NCBIfam" id="NF033788">
    <property type="entry name" value="HTH_metalloreg"/>
    <property type="match status" value="1"/>
</dbReference>
<reference evidence="6" key="1">
    <citation type="submission" date="2016-10" db="EMBL/GenBank/DDBJ databases">
        <authorList>
            <person name="Varghese N."/>
            <person name="Submissions S."/>
        </authorList>
    </citation>
    <scope>NUCLEOTIDE SEQUENCE [LARGE SCALE GENOMIC DNA]</scope>
    <source>
        <strain evidence="6">DSM 10002</strain>
    </source>
</reference>
<evidence type="ECO:0000256" key="2">
    <source>
        <dbReference type="ARBA" id="ARBA00023125"/>
    </source>
</evidence>
<dbReference type="PANTHER" id="PTHR33154:SF18">
    <property type="entry name" value="ARSENICAL RESISTANCE OPERON REPRESSOR"/>
    <property type="match status" value="1"/>
</dbReference>
<dbReference type="PANTHER" id="PTHR33154">
    <property type="entry name" value="TRANSCRIPTIONAL REGULATOR, ARSR FAMILY"/>
    <property type="match status" value="1"/>
</dbReference>
<dbReference type="InterPro" id="IPR036390">
    <property type="entry name" value="WH_DNA-bd_sf"/>
</dbReference>
<dbReference type="GeneID" id="65344785"/>
<dbReference type="STRING" id="131112.SAMN04489737_1047"/>
<name>A0A1H2LH85_9ACTO</name>
<dbReference type="SMART" id="SM00418">
    <property type="entry name" value="HTH_ARSR"/>
    <property type="match status" value="1"/>
</dbReference>
<dbReference type="PROSITE" id="PS50987">
    <property type="entry name" value="HTH_ARSR_2"/>
    <property type="match status" value="1"/>
</dbReference>
<dbReference type="Proteomes" id="UP000214355">
    <property type="component" value="Chromosome I"/>
</dbReference>
<dbReference type="Gene3D" id="1.10.10.10">
    <property type="entry name" value="Winged helix-like DNA-binding domain superfamily/Winged helix DNA-binding domain"/>
    <property type="match status" value="1"/>
</dbReference>
<dbReference type="SUPFAM" id="SSF46785">
    <property type="entry name" value="Winged helix' DNA-binding domain"/>
    <property type="match status" value="1"/>
</dbReference>
<gene>
    <name evidence="5" type="ORF">SAMN04489737_1047</name>
</gene>
<dbReference type="InterPro" id="IPR011991">
    <property type="entry name" value="ArsR-like_HTH"/>
</dbReference>